<dbReference type="InterPro" id="IPR036165">
    <property type="entry name" value="YefM-like_sf"/>
</dbReference>
<protein>
    <recommendedName>
        <fullName evidence="2">Antitoxin</fullName>
    </recommendedName>
</protein>
<dbReference type="Proteomes" id="UP000501705">
    <property type="component" value="Chromosome"/>
</dbReference>
<dbReference type="EMBL" id="CP046171">
    <property type="protein sequence ID" value="QIS06606.1"/>
    <property type="molecule type" value="Genomic_DNA"/>
</dbReference>
<comment type="similarity">
    <text evidence="1 2">Belongs to the phD/YefM antitoxin family.</text>
</comment>
<organism evidence="3 4">
    <name type="scientific">Nocardia brasiliensis</name>
    <dbReference type="NCBI Taxonomy" id="37326"/>
    <lineage>
        <taxon>Bacteria</taxon>
        <taxon>Bacillati</taxon>
        <taxon>Actinomycetota</taxon>
        <taxon>Actinomycetes</taxon>
        <taxon>Mycobacteriales</taxon>
        <taxon>Nocardiaceae</taxon>
        <taxon>Nocardia</taxon>
    </lineage>
</organism>
<proteinExistence type="inferred from homology"/>
<dbReference type="InterPro" id="IPR006442">
    <property type="entry name" value="Antitoxin_Phd/YefM"/>
</dbReference>
<dbReference type="RefSeq" id="WP_167465623.1">
    <property type="nucleotide sequence ID" value="NZ_CP046171.1"/>
</dbReference>
<sequence length="82" mass="9118">MKTISQRDLRNDSGKILDAVEAGEIYTISRNGKPVGELRPVGRRTFVPVAELVRTAAHLPPVDYDQFRADLDAVIDQDPLDD</sequence>
<dbReference type="Pfam" id="PF02604">
    <property type="entry name" value="PhdYeFM_antitox"/>
    <property type="match status" value="1"/>
</dbReference>
<reference evidence="3 4" key="1">
    <citation type="journal article" date="2019" name="ACS Chem. Biol.">
        <title>Identification and Mobilization of a Cryptic Antibiotic Biosynthesis Gene Locus from a Human-Pathogenic Nocardia Isolate.</title>
        <authorList>
            <person name="Herisse M."/>
            <person name="Ishida K."/>
            <person name="Porter J.L."/>
            <person name="Howden B."/>
            <person name="Hertweck C."/>
            <person name="Stinear T.P."/>
            <person name="Pidot S.J."/>
        </authorList>
    </citation>
    <scope>NUCLEOTIDE SEQUENCE [LARGE SCALE GENOMIC DNA]</scope>
    <source>
        <strain evidence="3 4">AUSMDU00024985</strain>
    </source>
</reference>
<evidence type="ECO:0000313" key="4">
    <source>
        <dbReference type="Proteomes" id="UP000501705"/>
    </source>
</evidence>
<evidence type="ECO:0000256" key="2">
    <source>
        <dbReference type="RuleBase" id="RU362080"/>
    </source>
</evidence>
<dbReference type="SUPFAM" id="SSF143120">
    <property type="entry name" value="YefM-like"/>
    <property type="match status" value="1"/>
</dbReference>
<accession>A0A6G9Y0E9</accession>
<gene>
    <name evidence="3" type="ORF">F5X71_33725</name>
</gene>
<evidence type="ECO:0000256" key="1">
    <source>
        <dbReference type="ARBA" id="ARBA00009981"/>
    </source>
</evidence>
<comment type="function">
    <text evidence="2">Antitoxin component of a type II toxin-antitoxin (TA) system.</text>
</comment>
<dbReference type="Gene3D" id="3.40.1620.10">
    <property type="entry name" value="YefM-like domain"/>
    <property type="match status" value="1"/>
</dbReference>
<name>A0A6G9Y0E9_NOCBR</name>
<evidence type="ECO:0000313" key="3">
    <source>
        <dbReference type="EMBL" id="QIS06606.1"/>
    </source>
</evidence>
<dbReference type="NCBIfam" id="TIGR01552">
    <property type="entry name" value="phd_fam"/>
    <property type="match status" value="1"/>
</dbReference>
<dbReference type="AlphaFoldDB" id="A0A6G9Y0E9"/>